<dbReference type="RefSeq" id="WP_213306989.1">
    <property type="nucleotide sequence ID" value="NZ_JAGYVZ010000033.1"/>
</dbReference>
<accession>A0ABS5PHK7</accession>
<proteinExistence type="predicted"/>
<gene>
    <name evidence="1" type="ORF">KHA90_22505</name>
</gene>
<evidence type="ECO:0000313" key="2">
    <source>
        <dbReference type="Proteomes" id="UP000722625"/>
    </source>
</evidence>
<reference evidence="1 2" key="1">
    <citation type="journal article" date="2018" name="Int. J. Syst. Evol. Microbiol.">
        <title>Flavobacterium chryseum sp. nov. and Flavobacterium psychroterrae sp. nov., novel environmental bacteria isolated from Antarctica.</title>
        <authorList>
            <person name="Kralova S."/>
            <person name="Svec P."/>
            <person name="Busse H.J."/>
            <person name="Stankova E."/>
            <person name="Vaczi P."/>
            <person name="Sedlacek I."/>
        </authorList>
    </citation>
    <scope>NUCLEOTIDE SEQUENCE [LARGE SCALE GENOMIC DNA]</scope>
    <source>
        <strain evidence="1 2">CCM 8827</strain>
    </source>
</reference>
<name>A0ABS5PHK7_9FLAO</name>
<organism evidence="1 2">
    <name type="scientific">Flavobacterium psychroterrae</name>
    <dbReference type="NCBI Taxonomy" id="2133767"/>
    <lineage>
        <taxon>Bacteria</taxon>
        <taxon>Pseudomonadati</taxon>
        <taxon>Bacteroidota</taxon>
        <taxon>Flavobacteriia</taxon>
        <taxon>Flavobacteriales</taxon>
        <taxon>Flavobacteriaceae</taxon>
        <taxon>Flavobacterium</taxon>
    </lineage>
</organism>
<evidence type="ECO:0000313" key="1">
    <source>
        <dbReference type="EMBL" id="MBS7233793.1"/>
    </source>
</evidence>
<dbReference type="Proteomes" id="UP000722625">
    <property type="component" value="Unassembled WGS sequence"/>
</dbReference>
<protein>
    <submittedName>
        <fullName evidence="1">Uncharacterized protein</fullName>
    </submittedName>
</protein>
<keyword evidence="2" id="KW-1185">Reference proteome</keyword>
<comment type="caution">
    <text evidence="1">The sequence shown here is derived from an EMBL/GenBank/DDBJ whole genome shotgun (WGS) entry which is preliminary data.</text>
</comment>
<sequence>MMKRFAFYEYNHLYFTEQSKDENDLRNQKFNQEISNMQTQYPSVVVRKIVLAVDKHGCFPFPLFETSQPDAVPLMKKIFDEDLELFPLELYQEFQGTNRHLEQVLQLDPDEIPIRMI</sequence>
<dbReference type="EMBL" id="JAGYVZ010000033">
    <property type="protein sequence ID" value="MBS7233793.1"/>
    <property type="molecule type" value="Genomic_DNA"/>
</dbReference>